<accession>A0A504YLX8</accession>
<gene>
    <name evidence="2" type="ORF">FGIG_00020</name>
</gene>
<feature type="compositionally biased region" description="Low complexity" evidence="1">
    <location>
        <begin position="21"/>
        <end position="37"/>
    </location>
</feature>
<sequence length="84" mass="8746">MCNKARNMQTGARDQTGLENSGSKASSLAALSGSTGLRESTGASLNLIQNVTDTTKDSTAQSSITQLAAAASFFTRQVMHSFES</sequence>
<dbReference type="AlphaFoldDB" id="A0A504YLX8"/>
<comment type="caution">
    <text evidence="2">The sequence shown here is derived from an EMBL/GenBank/DDBJ whole genome shotgun (WGS) entry which is preliminary data.</text>
</comment>
<evidence type="ECO:0000313" key="3">
    <source>
        <dbReference type="Proteomes" id="UP000316759"/>
    </source>
</evidence>
<reference evidence="2 3" key="1">
    <citation type="submission" date="2019-04" db="EMBL/GenBank/DDBJ databases">
        <title>Annotation for the trematode Fasciola gigantica.</title>
        <authorList>
            <person name="Choi Y.-J."/>
        </authorList>
    </citation>
    <scope>NUCLEOTIDE SEQUENCE [LARGE SCALE GENOMIC DNA]</scope>
    <source>
        <strain evidence="2">Uganda_cow_1</strain>
    </source>
</reference>
<dbReference type="EMBL" id="SUNJ01008093">
    <property type="protein sequence ID" value="TPP61505.1"/>
    <property type="molecule type" value="Genomic_DNA"/>
</dbReference>
<name>A0A504YLX8_FASGI</name>
<evidence type="ECO:0000313" key="2">
    <source>
        <dbReference type="EMBL" id="TPP61505.1"/>
    </source>
</evidence>
<keyword evidence="3" id="KW-1185">Reference proteome</keyword>
<proteinExistence type="predicted"/>
<dbReference type="Proteomes" id="UP000316759">
    <property type="component" value="Unassembled WGS sequence"/>
</dbReference>
<evidence type="ECO:0000256" key="1">
    <source>
        <dbReference type="SAM" id="MobiDB-lite"/>
    </source>
</evidence>
<organism evidence="2 3">
    <name type="scientific">Fasciola gigantica</name>
    <name type="common">Giant liver fluke</name>
    <dbReference type="NCBI Taxonomy" id="46835"/>
    <lineage>
        <taxon>Eukaryota</taxon>
        <taxon>Metazoa</taxon>
        <taxon>Spiralia</taxon>
        <taxon>Lophotrochozoa</taxon>
        <taxon>Platyhelminthes</taxon>
        <taxon>Trematoda</taxon>
        <taxon>Digenea</taxon>
        <taxon>Plagiorchiida</taxon>
        <taxon>Echinostomata</taxon>
        <taxon>Echinostomatoidea</taxon>
        <taxon>Fasciolidae</taxon>
        <taxon>Fasciola</taxon>
    </lineage>
</organism>
<feature type="region of interest" description="Disordered" evidence="1">
    <location>
        <begin position="1"/>
        <end position="38"/>
    </location>
</feature>
<feature type="compositionally biased region" description="Polar residues" evidence="1">
    <location>
        <begin position="1"/>
        <end position="20"/>
    </location>
</feature>
<protein>
    <submittedName>
        <fullName evidence="2">Uncharacterized protein</fullName>
    </submittedName>
</protein>